<evidence type="ECO:0000313" key="14">
    <source>
        <dbReference type="Proteomes" id="UP000094336"/>
    </source>
</evidence>
<dbReference type="RefSeq" id="XP_018984610.1">
    <property type="nucleotide sequence ID" value="XM_019129280.1"/>
</dbReference>
<dbReference type="SUPFAM" id="SSF81411">
    <property type="entry name" value="Mitochondrial cytochrome c oxidase subunit VIa"/>
    <property type="match status" value="1"/>
</dbReference>
<dbReference type="FunFam" id="4.10.95.10:FF:000001">
    <property type="entry name" value="Cytochrome c oxidase subunit 6A, mitochondrial"/>
    <property type="match status" value="1"/>
</dbReference>
<evidence type="ECO:0000256" key="5">
    <source>
        <dbReference type="ARBA" id="ARBA00022792"/>
    </source>
</evidence>
<dbReference type="GO" id="GO:0030234">
    <property type="term" value="F:enzyme regulator activity"/>
    <property type="evidence" value="ECO:0007669"/>
    <property type="project" value="EnsemblFungi"/>
</dbReference>
<dbReference type="InterPro" id="IPR036418">
    <property type="entry name" value="Cyt_c_oxidase_su6a_sf"/>
</dbReference>
<evidence type="ECO:0000256" key="8">
    <source>
        <dbReference type="ARBA" id="ARBA00023128"/>
    </source>
</evidence>
<keyword evidence="14" id="KW-1185">Reference proteome</keyword>
<dbReference type="GeneID" id="30147133"/>
<dbReference type="GO" id="GO:0005743">
    <property type="term" value="C:mitochondrial inner membrane"/>
    <property type="evidence" value="ECO:0007669"/>
    <property type="project" value="UniProtKB-SubCell"/>
</dbReference>
<dbReference type="Proteomes" id="UP000094336">
    <property type="component" value="Unassembled WGS sequence"/>
</dbReference>
<comment type="subcellular location">
    <subcellularLocation>
        <location evidence="1">Mitochondrion inner membrane</location>
        <topology evidence="1">Single-pass membrane protein</topology>
    </subcellularLocation>
</comment>
<evidence type="ECO:0000256" key="6">
    <source>
        <dbReference type="ARBA" id="ARBA00022946"/>
    </source>
</evidence>
<dbReference type="GO" id="GO:0004129">
    <property type="term" value="F:cytochrome-c oxidase activity"/>
    <property type="evidence" value="ECO:0007669"/>
    <property type="project" value="EnsemblFungi"/>
</dbReference>
<dbReference type="PANTHER" id="PTHR11504:SF0">
    <property type="entry name" value="CYTOCHROME C OXIDASE SUBUNIT"/>
    <property type="match status" value="1"/>
</dbReference>
<keyword evidence="6" id="KW-0809">Transit peptide</keyword>
<evidence type="ECO:0000256" key="7">
    <source>
        <dbReference type="ARBA" id="ARBA00022989"/>
    </source>
</evidence>
<comment type="pathway">
    <text evidence="2">Energy metabolism; oxidative phosphorylation.</text>
</comment>
<dbReference type="Pfam" id="PF02046">
    <property type="entry name" value="COX6A"/>
    <property type="match status" value="1"/>
</dbReference>
<keyword evidence="7" id="KW-1133">Transmembrane helix</keyword>
<reference evidence="14" key="1">
    <citation type="submission" date="2016-05" db="EMBL/GenBank/DDBJ databases">
        <title>Comparative genomics of biotechnologically important yeasts.</title>
        <authorList>
            <consortium name="DOE Joint Genome Institute"/>
            <person name="Riley R."/>
            <person name="Haridas S."/>
            <person name="Wolfe K.H."/>
            <person name="Lopes M.R."/>
            <person name="Hittinger C.T."/>
            <person name="Goker M."/>
            <person name="Salamov A."/>
            <person name="Wisecaver J."/>
            <person name="Long T.M."/>
            <person name="Aerts A.L."/>
            <person name="Barry K."/>
            <person name="Choi C."/>
            <person name="Clum A."/>
            <person name="Coughlan A.Y."/>
            <person name="Deshpande S."/>
            <person name="Douglass A.P."/>
            <person name="Hanson S.J."/>
            <person name="Klenk H.-P."/>
            <person name="Labutti K."/>
            <person name="Lapidus A."/>
            <person name="Lindquist E."/>
            <person name="Lipzen A."/>
            <person name="Meier-Kolthoff J.P."/>
            <person name="Ohm R.A."/>
            <person name="Otillar R.P."/>
            <person name="Pangilinan J."/>
            <person name="Peng Y."/>
            <person name="Rokas A."/>
            <person name="Rosa C.A."/>
            <person name="Scheuner C."/>
            <person name="Sibirny A.A."/>
            <person name="Slot J.C."/>
            <person name="Stielow J.B."/>
            <person name="Sun H."/>
            <person name="Kurtzman C.P."/>
            <person name="Blackwell M."/>
            <person name="Grigoriev I.V."/>
            <person name="Jeffries T.W."/>
        </authorList>
    </citation>
    <scope>NUCLEOTIDE SEQUENCE [LARGE SCALE GENOMIC DNA]</scope>
    <source>
        <strain evidence="14">NRRL Y-12698</strain>
    </source>
</reference>
<evidence type="ECO:0000256" key="11">
    <source>
        <dbReference type="ARBA" id="ARBA00082360"/>
    </source>
</evidence>
<proteinExistence type="inferred from homology"/>
<accession>A0A1E3QQC4</accession>
<dbReference type="STRING" id="984486.A0A1E3QQC4"/>
<evidence type="ECO:0000256" key="9">
    <source>
        <dbReference type="ARBA" id="ARBA00023136"/>
    </source>
</evidence>
<keyword evidence="8" id="KW-0496">Mitochondrion</keyword>
<dbReference type="GO" id="GO:0006123">
    <property type="term" value="P:mitochondrial electron transport, cytochrome c to oxygen"/>
    <property type="evidence" value="ECO:0007669"/>
    <property type="project" value="TreeGrafter"/>
</dbReference>
<dbReference type="InterPro" id="IPR001349">
    <property type="entry name" value="Cyt_c_oxidase_su6a"/>
</dbReference>
<organism evidence="13 14">
    <name type="scientific">Babjeviella inositovora NRRL Y-12698</name>
    <dbReference type="NCBI Taxonomy" id="984486"/>
    <lineage>
        <taxon>Eukaryota</taxon>
        <taxon>Fungi</taxon>
        <taxon>Dikarya</taxon>
        <taxon>Ascomycota</taxon>
        <taxon>Saccharomycotina</taxon>
        <taxon>Pichiomycetes</taxon>
        <taxon>Serinales incertae sedis</taxon>
        <taxon>Babjeviella</taxon>
    </lineage>
</organism>
<comment type="similarity">
    <text evidence="3 12">Belongs to the cytochrome c oxidase subunit 6A family.</text>
</comment>
<evidence type="ECO:0000256" key="10">
    <source>
        <dbReference type="ARBA" id="ARBA00070930"/>
    </source>
</evidence>
<sequence length="136" mass="16059">MLRQFTPRLSQTVGRRFQHAAANKPHRISDFVPNKEAAQKYLAEVKAAEDHAAGTADMWKKITYYIALPACFLVGVNTLFVELEHAKHREHMAHLSDEEWPQQYEYQNMRQKDYFWGDGDKTLFWNLIVNRHIRDN</sequence>
<evidence type="ECO:0000256" key="2">
    <source>
        <dbReference type="ARBA" id="ARBA00004673"/>
    </source>
</evidence>
<keyword evidence="4" id="KW-0812">Transmembrane</keyword>
<dbReference type="Gene3D" id="4.10.95.10">
    <property type="entry name" value="Cytochrome c oxidase, subunit VIa"/>
    <property type="match status" value="1"/>
</dbReference>
<dbReference type="EMBL" id="KV454433">
    <property type="protein sequence ID" value="ODQ79282.1"/>
    <property type="molecule type" value="Genomic_DNA"/>
</dbReference>
<protein>
    <recommendedName>
        <fullName evidence="10">Cytochrome c oxidase subunit 13, mitochondrial</fullName>
    </recommendedName>
    <alternativeName>
        <fullName evidence="11">Cytochrome c oxidase polypeptide VIa</fullName>
    </alternativeName>
</protein>
<name>A0A1E3QQC4_9ASCO</name>
<evidence type="ECO:0000313" key="13">
    <source>
        <dbReference type="EMBL" id="ODQ79282.1"/>
    </source>
</evidence>
<keyword evidence="5" id="KW-0999">Mitochondrion inner membrane</keyword>
<gene>
    <name evidence="13" type="ORF">BABINDRAFT_162311</name>
</gene>
<dbReference type="AlphaFoldDB" id="A0A1E3QQC4"/>
<evidence type="ECO:0000256" key="1">
    <source>
        <dbReference type="ARBA" id="ARBA00004434"/>
    </source>
</evidence>
<keyword evidence="9" id="KW-0472">Membrane</keyword>
<dbReference type="GO" id="GO:0097250">
    <property type="term" value="P:mitochondrial respirasome assembly"/>
    <property type="evidence" value="ECO:0007669"/>
    <property type="project" value="EnsemblFungi"/>
</dbReference>
<dbReference type="PIRSF" id="PIRSF000277">
    <property type="entry name" value="COX6A1"/>
    <property type="match status" value="1"/>
</dbReference>
<evidence type="ECO:0000256" key="3">
    <source>
        <dbReference type="ARBA" id="ARBA00005553"/>
    </source>
</evidence>
<dbReference type="GO" id="GO:0045277">
    <property type="term" value="C:respiratory chain complex IV"/>
    <property type="evidence" value="ECO:0007669"/>
    <property type="project" value="EnsemblFungi"/>
</dbReference>
<dbReference type="PANTHER" id="PTHR11504">
    <property type="entry name" value="CYTOCHROME C OXIDASE POLYPEPTIDE VIA"/>
    <property type="match status" value="1"/>
</dbReference>
<evidence type="ECO:0000256" key="12">
    <source>
        <dbReference type="RuleBase" id="RU004396"/>
    </source>
</evidence>
<dbReference type="OrthoDB" id="5947505at2759"/>
<evidence type="ECO:0000256" key="4">
    <source>
        <dbReference type="ARBA" id="ARBA00022692"/>
    </source>
</evidence>